<accession>A0AC61MQH2</accession>
<protein>
    <submittedName>
        <fullName evidence="1">ABC transporter permease</fullName>
    </submittedName>
</protein>
<reference evidence="1 2" key="1">
    <citation type="journal article" date="2022" name="Int. J. Syst. Evol. Microbiol.">
        <title>Miniphocaeibacter halophilus sp. nov., an ammonium-tolerant acetate-producing bacterium isolated from a biogas system.</title>
        <authorList>
            <person name="Schnurer A."/>
            <person name="Singh A."/>
            <person name="Bi S."/>
            <person name="Qiao W."/>
            <person name="Westerholm M."/>
        </authorList>
    </citation>
    <scope>NUCLEOTIDE SEQUENCE [LARGE SCALE GENOMIC DNA]</scope>
    <source>
        <strain evidence="1 2">AMB_01</strain>
    </source>
</reference>
<proteinExistence type="predicted"/>
<name>A0AC61MQH2_9FIRM</name>
<gene>
    <name evidence="1" type="ORF">JFY71_11350</name>
</gene>
<keyword evidence="2" id="KW-1185">Reference proteome</keyword>
<dbReference type="EMBL" id="CP066744">
    <property type="protein sequence ID" value="QQK07854.1"/>
    <property type="molecule type" value="Genomic_DNA"/>
</dbReference>
<evidence type="ECO:0000313" key="2">
    <source>
        <dbReference type="Proteomes" id="UP000595814"/>
    </source>
</evidence>
<evidence type="ECO:0000313" key="1">
    <source>
        <dbReference type="EMBL" id="QQK07854.1"/>
    </source>
</evidence>
<organism evidence="1 2">
    <name type="scientific">Miniphocaeibacter halophilus</name>
    <dbReference type="NCBI Taxonomy" id="2931922"/>
    <lineage>
        <taxon>Bacteria</taxon>
        <taxon>Bacillati</taxon>
        <taxon>Bacillota</taxon>
        <taxon>Tissierellia</taxon>
        <taxon>Tissierellales</taxon>
        <taxon>Peptoniphilaceae</taxon>
        <taxon>Miniphocaeibacter</taxon>
    </lineage>
</organism>
<sequence length="360" mass="41317">MKTFKNYFKIIFANKWSLILYIVLFTILLSINNASNVETLDTNYHITVIDKANNNKSKNLIEFLETKYRVRKENISDENAKDKLFGNITSYVLFIDKENNLSYFAKEDSVAPVAINLSIDEYLNTNATLEKYNIENSNKESINILSENADFKILDNTSRNNTEFYYTYLAYIIILFSLSIIYLGYNSFLRDGVENRVRVSKTKFNKFIISIYASSLILMLIICLGFSLLELFKNKTSLEKYPLYLINLIAFTIPMVALAYLVSSKSKDSSSNGALNNIISLSLCFITGIFVPQELLPQYLLKLSSIFPPYWYLEGIKASNKMDFSLLIKVILVQGVMTIVLVLINAILNRQKKGDFSYSR</sequence>
<dbReference type="Proteomes" id="UP000595814">
    <property type="component" value="Chromosome"/>
</dbReference>